<protein>
    <submittedName>
        <fullName evidence="1">Uncharacterized protein</fullName>
    </submittedName>
</protein>
<dbReference type="Proteomes" id="UP000790347">
    <property type="component" value="Unassembled WGS sequence"/>
</dbReference>
<reference evidence="1" key="2">
    <citation type="journal article" date="2022" name="Res Sq">
        <title>Comparative Genomics Reveals Insights into the Divergent Evolution of Astigmatic Mites and Household Pest Adaptations.</title>
        <authorList>
            <person name="Xiong Q."/>
            <person name="Wan A.T.-Y."/>
            <person name="Liu X.-Y."/>
            <person name="Fung C.S.-H."/>
            <person name="Xiao X."/>
            <person name="Malainual N."/>
            <person name="Hou J."/>
            <person name="Wang L."/>
            <person name="Wang M."/>
            <person name="Yang K."/>
            <person name="Cui Y."/>
            <person name="Leung E."/>
            <person name="Nong W."/>
            <person name="Shin S.-K."/>
            <person name="Au S."/>
            <person name="Jeong K.Y."/>
            <person name="Chew F.T."/>
            <person name="Hui J."/>
            <person name="Leung T.F."/>
            <person name="Tungtrongchitr A."/>
            <person name="Zhong N."/>
            <person name="Liu Z."/>
            <person name="Tsui S."/>
        </authorList>
    </citation>
    <scope>NUCLEOTIDE SEQUENCE</scope>
    <source>
        <strain evidence="1">Derf</strain>
        <tissue evidence="1">Whole organism</tissue>
    </source>
</reference>
<gene>
    <name evidence="1" type="ORF">DERF_006565</name>
</gene>
<dbReference type="EMBL" id="ASGP02000002">
    <property type="protein sequence ID" value="KAH9523014.1"/>
    <property type="molecule type" value="Genomic_DNA"/>
</dbReference>
<sequence length="77" mass="9101">MPNQKRYHFEPLNQSCVSLCHKSFVDVNWIDACPLSWPTVHKMWRRSLSLIALLFAAIKSLRNRLAREQSFIIWSTL</sequence>
<accession>A0A922L7U4</accession>
<evidence type="ECO:0000313" key="1">
    <source>
        <dbReference type="EMBL" id="KAH9523014.1"/>
    </source>
</evidence>
<evidence type="ECO:0000313" key="2">
    <source>
        <dbReference type="Proteomes" id="UP000790347"/>
    </source>
</evidence>
<proteinExistence type="predicted"/>
<dbReference type="AlphaFoldDB" id="A0A922L7U4"/>
<organism evidence="1 2">
    <name type="scientific">Dermatophagoides farinae</name>
    <name type="common">American house dust mite</name>
    <dbReference type="NCBI Taxonomy" id="6954"/>
    <lineage>
        <taxon>Eukaryota</taxon>
        <taxon>Metazoa</taxon>
        <taxon>Ecdysozoa</taxon>
        <taxon>Arthropoda</taxon>
        <taxon>Chelicerata</taxon>
        <taxon>Arachnida</taxon>
        <taxon>Acari</taxon>
        <taxon>Acariformes</taxon>
        <taxon>Sarcoptiformes</taxon>
        <taxon>Astigmata</taxon>
        <taxon>Psoroptidia</taxon>
        <taxon>Analgoidea</taxon>
        <taxon>Pyroglyphidae</taxon>
        <taxon>Dermatophagoidinae</taxon>
        <taxon>Dermatophagoides</taxon>
    </lineage>
</organism>
<reference evidence="1" key="1">
    <citation type="submission" date="2013-05" db="EMBL/GenBank/DDBJ databases">
        <authorList>
            <person name="Yim A.K.Y."/>
            <person name="Chan T.F."/>
            <person name="Ji K.M."/>
            <person name="Liu X.Y."/>
            <person name="Zhou J.W."/>
            <person name="Li R.Q."/>
            <person name="Yang K.Y."/>
            <person name="Li J."/>
            <person name="Li M."/>
            <person name="Law P.T.W."/>
            <person name="Wu Y.L."/>
            <person name="Cai Z.L."/>
            <person name="Qin H."/>
            <person name="Bao Y."/>
            <person name="Leung R.K.K."/>
            <person name="Ng P.K.S."/>
            <person name="Zou J."/>
            <person name="Zhong X.J."/>
            <person name="Ran P.X."/>
            <person name="Zhong N.S."/>
            <person name="Liu Z.G."/>
            <person name="Tsui S.K.W."/>
        </authorList>
    </citation>
    <scope>NUCLEOTIDE SEQUENCE</scope>
    <source>
        <strain evidence="1">Derf</strain>
        <tissue evidence="1">Whole organism</tissue>
    </source>
</reference>
<comment type="caution">
    <text evidence="1">The sequence shown here is derived from an EMBL/GenBank/DDBJ whole genome shotgun (WGS) entry which is preliminary data.</text>
</comment>
<name>A0A922L7U4_DERFA</name>
<keyword evidence="2" id="KW-1185">Reference proteome</keyword>